<name>A0A8K0NTD9_9TREE</name>
<comment type="similarity">
    <text evidence="1">Belongs to the peptidase A1 family.</text>
</comment>
<evidence type="ECO:0000256" key="2">
    <source>
        <dbReference type="SAM" id="Phobius"/>
    </source>
</evidence>
<dbReference type="PANTHER" id="PTHR47966:SF51">
    <property type="entry name" value="BETA-SITE APP-CLEAVING ENZYME, ISOFORM A-RELATED"/>
    <property type="match status" value="1"/>
</dbReference>
<feature type="chain" id="PRO_5035430744" description="Peptidase A1 domain-containing protein" evidence="3">
    <location>
        <begin position="23"/>
        <end position="661"/>
    </location>
</feature>
<keyword evidence="6" id="KW-1185">Reference proteome</keyword>
<dbReference type="PANTHER" id="PTHR47966">
    <property type="entry name" value="BETA-SITE APP-CLEAVING ENZYME, ISOFORM A-RELATED"/>
    <property type="match status" value="1"/>
</dbReference>
<feature type="domain" description="Peptidase A1" evidence="4">
    <location>
        <begin position="60"/>
        <end position="407"/>
    </location>
</feature>
<dbReference type="GO" id="GO:0004190">
    <property type="term" value="F:aspartic-type endopeptidase activity"/>
    <property type="evidence" value="ECO:0007669"/>
    <property type="project" value="InterPro"/>
</dbReference>
<feature type="transmembrane region" description="Helical" evidence="2">
    <location>
        <begin position="428"/>
        <end position="448"/>
    </location>
</feature>
<proteinExistence type="inferred from homology"/>
<accession>A0A8K0NTD9</accession>
<evidence type="ECO:0000256" key="1">
    <source>
        <dbReference type="ARBA" id="ARBA00007447"/>
    </source>
</evidence>
<dbReference type="InterPro" id="IPR001461">
    <property type="entry name" value="Aspartic_peptidase_A1"/>
</dbReference>
<evidence type="ECO:0000256" key="3">
    <source>
        <dbReference type="SAM" id="SignalP"/>
    </source>
</evidence>
<keyword evidence="2" id="KW-1133">Transmembrane helix</keyword>
<gene>
    <name evidence="5" type="ORF">FFLO_03156</name>
</gene>
<dbReference type="EMBL" id="JABELV010000056">
    <property type="protein sequence ID" value="KAG7548951.1"/>
    <property type="molecule type" value="Genomic_DNA"/>
</dbReference>
<dbReference type="GO" id="GO:0006508">
    <property type="term" value="P:proteolysis"/>
    <property type="evidence" value="ECO:0007669"/>
    <property type="project" value="InterPro"/>
</dbReference>
<dbReference type="InterPro" id="IPR021109">
    <property type="entry name" value="Peptidase_aspartic_dom_sf"/>
</dbReference>
<keyword evidence="2" id="KW-0472">Membrane</keyword>
<organism evidence="5 6">
    <name type="scientific">Filobasidium floriforme</name>
    <dbReference type="NCBI Taxonomy" id="5210"/>
    <lineage>
        <taxon>Eukaryota</taxon>
        <taxon>Fungi</taxon>
        <taxon>Dikarya</taxon>
        <taxon>Basidiomycota</taxon>
        <taxon>Agaricomycotina</taxon>
        <taxon>Tremellomycetes</taxon>
        <taxon>Filobasidiales</taxon>
        <taxon>Filobasidiaceae</taxon>
        <taxon>Filobasidium</taxon>
    </lineage>
</organism>
<keyword evidence="3" id="KW-0732">Signal</keyword>
<reference evidence="5" key="1">
    <citation type="submission" date="2020-04" db="EMBL/GenBank/DDBJ databases">
        <title>Analysis of mating type loci in Filobasidium floriforme.</title>
        <authorList>
            <person name="Nowrousian M."/>
        </authorList>
    </citation>
    <scope>NUCLEOTIDE SEQUENCE</scope>
    <source>
        <strain evidence="5">CBS 6242</strain>
    </source>
</reference>
<dbReference type="PROSITE" id="PS51767">
    <property type="entry name" value="PEPTIDASE_A1"/>
    <property type="match status" value="1"/>
</dbReference>
<keyword evidence="2" id="KW-0812">Transmembrane</keyword>
<dbReference type="AlphaFoldDB" id="A0A8K0NTD9"/>
<dbReference type="Proteomes" id="UP000812966">
    <property type="component" value="Unassembled WGS sequence"/>
</dbReference>
<evidence type="ECO:0000313" key="6">
    <source>
        <dbReference type="Proteomes" id="UP000812966"/>
    </source>
</evidence>
<sequence length="661" mass="71655">MKVSSLLSNLTLLFLLSTSTAAKPPLTPEPKPRLDRRARDSRLGSNFSTIPIWRTFGGTNVVNIGVGGDGPGFSTQPMNLTLSTSINYLLVSTIECSGCVDGGLAYDPSLSTTLTPTPLALQYTYPSTTLQYDSSSISSLLNISGQIARDTVNDGRRDVEQRTVVLVDEFLDARGTVVDDFGVGSGFNPDTEGFYGLGIDLATPMNSLIPQVLASSNPPQEGLVVGIDMLPYSLDVTEQAGVIHWGAVPEGSYRGGWNWIRPTGSLSSVWATRLNKLEINGRDIGTSGFRATIDPSQYTIIVPEATAISIYSRVDGAIRDRVTTSRWNVPCDASIDFSIHLPGGNYKANSTDLVQHRSVRSCWGGIVAWPSGSAMDRQGEVLLGTPFLSNVYTALYYSPDERYVGLAAKPGVGGSVVKPIGNRLSSGAIAGIIFALIAVMLIALGLLFSRSRDSMAGYYSRVIRKQHKLATTQMMHQYPGMEPPPLIMQAQPVFSEPRHMDALYARPFIPGQKGYEREMALGMDPLAGMGMYGQQQHQYSVESDSNRGSGFWGGWRRAKEESQWRNQQGRPGQMVQHAGAGASGYGEYHSGQEQVQPYPYPYPNPYEGGDPNQHPAQGHMTTTDTISIVPREELLSADIPVITITTIITRTILMLTVVAAI</sequence>
<evidence type="ECO:0000313" key="5">
    <source>
        <dbReference type="EMBL" id="KAG7548951.1"/>
    </source>
</evidence>
<comment type="caution">
    <text evidence="5">The sequence shown here is derived from an EMBL/GenBank/DDBJ whole genome shotgun (WGS) entry which is preliminary data.</text>
</comment>
<protein>
    <recommendedName>
        <fullName evidence="4">Peptidase A1 domain-containing protein</fullName>
    </recommendedName>
</protein>
<evidence type="ECO:0000259" key="4">
    <source>
        <dbReference type="PROSITE" id="PS51767"/>
    </source>
</evidence>
<dbReference type="InterPro" id="IPR033121">
    <property type="entry name" value="PEPTIDASE_A1"/>
</dbReference>
<dbReference type="Gene3D" id="2.40.70.10">
    <property type="entry name" value="Acid Proteases"/>
    <property type="match status" value="2"/>
</dbReference>
<dbReference type="SUPFAM" id="SSF50630">
    <property type="entry name" value="Acid proteases"/>
    <property type="match status" value="1"/>
</dbReference>
<feature type="signal peptide" evidence="3">
    <location>
        <begin position="1"/>
        <end position="22"/>
    </location>
</feature>